<dbReference type="SUPFAM" id="SSF56219">
    <property type="entry name" value="DNase I-like"/>
    <property type="match status" value="1"/>
</dbReference>
<dbReference type="eggNOG" id="KOG1075">
    <property type="taxonomic scope" value="Eukaryota"/>
</dbReference>
<dbReference type="Proteomes" id="UP000026915">
    <property type="component" value="Chromosome 5"/>
</dbReference>
<dbReference type="HOGENOM" id="CLU_513308_0_0_1"/>
<reference evidence="1 2" key="1">
    <citation type="journal article" date="2013" name="Genome Biol.">
        <title>The genome sequence of the most widely cultivated cacao type and its use to identify candidate genes regulating pod color.</title>
        <authorList>
            <person name="Motamayor J.C."/>
            <person name="Mockaitis K."/>
            <person name="Schmutz J."/>
            <person name="Haiminen N."/>
            <person name="Iii D.L."/>
            <person name="Cornejo O."/>
            <person name="Findley S.D."/>
            <person name="Zheng P."/>
            <person name="Utro F."/>
            <person name="Royaert S."/>
            <person name="Saski C."/>
            <person name="Jenkins J."/>
            <person name="Podicheti R."/>
            <person name="Zhao M."/>
            <person name="Scheffler B.E."/>
            <person name="Stack J.C."/>
            <person name="Feltus F.A."/>
            <person name="Mustiga G.M."/>
            <person name="Amores F."/>
            <person name="Phillips W."/>
            <person name="Marelli J.P."/>
            <person name="May G.D."/>
            <person name="Shapiro H."/>
            <person name="Ma J."/>
            <person name="Bustamante C.D."/>
            <person name="Schnell R.J."/>
            <person name="Main D."/>
            <person name="Gilbert D."/>
            <person name="Parida L."/>
            <person name="Kuhn D.N."/>
        </authorList>
    </citation>
    <scope>NUCLEOTIDE SEQUENCE [LARGE SCALE GENOMIC DNA]</scope>
    <source>
        <strain evidence="2">cv. Matina 1-6</strain>
    </source>
</reference>
<accession>A0A061EV65</accession>
<sequence length="531" mass="61081">MMGGFGRTFSIKGYSSDTFIPRHTFHLTSHLYPILVGFPDPRVTTDRGFLHFADDLQRIHHFSIMVLLEQRVSGTIADKVIRSVKFDRSHRVEVIGFLEGIQVLWIEHLQILIIRNHDQCIHLNVRDGFGESWLLIAVYGHLDHKTKRALWAELSSFAKHVTCPWLLSRDFNAFLYAHEKVGGSSQGSKFCLYFQRLISAYGLIDLGFKGSKYTWKRGLVSERIDWAICNTDWRLKFHEATVQHLPRVKSDHRPLLISLEARGVTDQSLRFQFQAAWLSHSKFSDFVKQNWDSSSDIQGALKKFSDSAHVWNREVFGNIFSEKKRILARLLGIEKELETRQSRYLQELEVKLPSVDQIEIINGMLGDFWACSGEKTHGGKRFGFEKVTIDEQCLLDETVMATGDSNQDPLGDGLSTQFWKDIWLEDTSFFEQGHVLSIVLSENCCVREFLLDIGEWDREKLAAYLLGDLVNKILMVLPPSLSLKPDTPYWAPSASGVFTVVSTYELLRKDYPNYLGQQSRKWAIAWKWDGP</sequence>
<evidence type="ECO:0000313" key="1">
    <source>
        <dbReference type="EMBL" id="EOY08302.1"/>
    </source>
</evidence>
<dbReference type="PANTHER" id="PTHR33710:SF77">
    <property type="entry name" value="DNASE I-LIKE SUPERFAMILY PROTEIN"/>
    <property type="match status" value="1"/>
</dbReference>
<dbReference type="Gramene" id="EOY08302">
    <property type="protein sequence ID" value="EOY08302"/>
    <property type="gene ID" value="TCM_022640"/>
</dbReference>
<name>A0A061EV65_THECC</name>
<dbReference type="OMA" id="TWISEAR"/>
<evidence type="ECO:0008006" key="3">
    <source>
        <dbReference type="Google" id="ProtNLM"/>
    </source>
</evidence>
<dbReference type="InParanoid" id="A0A061EV65"/>
<dbReference type="PANTHER" id="PTHR33710">
    <property type="entry name" value="BNAC02G09200D PROTEIN"/>
    <property type="match status" value="1"/>
</dbReference>
<dbReference type="EMBL" id="CM001883">
    <property type="protein sequence ID" value="EOY08302.1"/>
    <property type="molecule type" value="Genomic_DNA"/>
</dbReference>
<dbReference type="Gene3D" id="3.60.10.10">
    <property type="entry name" value="Endonuclease/exonuclease/phosphatase"/>
    <property type="match status" value="1"/>
</dbReference>
<dbReference type="AlphaFoldDB" id="A0A061EV65"/>
<organism evidence="1 2">
    <name type="scientific">Theobroma cacao</name>
    <name type="common">Cacao</name>
    <name type="synonym">Cocoa</name>
    <dbReference type="NCBI Taxonomy" id="3641"/>
    <lineage>
        <taxon>Eukaryota</taxon>
        <taxon>Viridiplantae</taxon>
        <taxon>Streptophyta</taxon>
        <taxon>Embryophyta</taxon>
        <taxon>Tracheophyta</taxon>
        <taxon>Spermatophyta</taxon>
        <taxon>Magnoliopsida</taxon>
        <taxon>eudicotyledons</taxon>
        <taxon>Gunneridae</taxon>
        <taxon>Pentapetalae</taxon>
        <taxon>rosids</taxon>
        <taxon>malvids</taxon>
        <taxon>Malvales</taxon>
        <taxon>Malvaceae</taxon>
        <taxon>Byttnerioideae</taxon>
        <taxon>Theobroma</taxon>
    </lineage>
</organism>
<protein>
    <recommendedName>
        <fullName evidence="3">Reverse transcriptase</fullName>
    </recommendedName>
</protein>
<evidence type="ECO:0000313" key="2">
    <source>
        <dbReference type="Proteomes" id="UP000026915"/>
    </source>
</evidence>
<keyword evidence="2" id="KW-1185">Reference proteome</keyword>
<dbReference type="InterPro" id="IPR036691">
    <property type="entry name" value="Endo/exonu/phosph_ase_sf"/>
</dbReference>
<gene>
    <name evidence="1" type="ORF">TCM_022640</name>
</gene>
<proteinExistence type="predicted"/>